<evidence type="ECO:0000256" key="3">
    <source>
        <dbReference type="ARBA" id="ARBA00022801"/>
    </source>
</evidence>
<dbReference type="GO" id="GO:0016787">
    <property type="term" value="F:hydrolase activity"/>
    <property type="evidence" value="ECO:0007669"/>
    <property type="project" value="UniProtKB-KW"/>
</dbReference>
<gene>
    <name evidence="6" type="ORF">CLV72_1011247</name>
</gene>
<dbReference type="AlphaFoldDB" id="A0A2T0QFD6"/>
<dbReference type="SUPFAM" id="SSF55811">
    <property type="entry name" value="Nudix"/>
    <property type="match status" value="1"/>
</dbReference>
<dbReference type="InterPro" id="IPR000086">
    <property type="entry name" value="NUDIX_hydrolase_dom"/>
</dbReference>
<comment type="similarity">
    <text evidence="2 4">Belongs to the Nudix hydrolase family.</text>
</comment>
<proteinExistence type="inferred from homology"/>
<evidence type="ECO:0000256" key="4">
    <source>
        <dbReference type="RuleBase" id="RU003476"/>
    </source>
</evidence>
<dbReference type="Gene3D" id="3.90.79.10">
    <property type="entry name" value="Nucleoside Triphosphate Pyrophosphohydrolase"/>
    <property type="match status" value="1"/>
</dbReference>
<dbReference type="InterPro" id="IPR015797">
    <property type="entry name" value="NUDIX_hydrolase-like_dom_sf"/>
</dbReference>
<dbReference type="PANTHER" id="PTHR43046:SF2">
    <property type="entry name" value="8-OXO-DGTP DIPHOSPHATASE-RELATED"/>
    <property type="match status" value="1"/>
</dbReference>
<dbReference type="RefSeq" id="WP_106240571.1">
    <property type="nucleotide sequence ID" value="NZ_PVZC01000001.1"/>
</dbReference>
<dbReference type="InterPro" id="IPR020084">
    <property type="entry name" value="NUDIX_hydrolase_CS"/>
</dbReference>
<keyword evidence="3 4" id="KW-0378">Hydrolase</keyword>
<evidence type="ECO:0000259" key="5">
    <source>
        <dbReference type="PROSITE" id="PS51462"/>
    </source>
</evidence>
<dbReference type="Proteomes" id="UP000237846">
    <property type="component" value="Unassembled WGS sequence"/>
</dbReference>
<keyword evidence="7" id="KW-1185">Reference proteome</keyword>
<comment type="cofactor">
    <cofactor evidence="1">
        <name>Mg(2+)</name>
        <dbReference type="ChEBI" id="CHEBI:18420"/>
    </cofactor>
</comment>
<sequence>MAISGYIGRMRELVGHRLLLVPSAAACVFDAEGRLLLVRQHGSADWALPGGAVEVDETPEQGAERETFEEVGLRVRAYALLGAYGGPGHRVTYPNGDEAAYVCTVYACEVLEGSPVPDDDEIAELRFVSEAEAKELTLRPWLVDPLPGMYAWWRARPR</sequence>
<dbReference type="PROSITE" id="PS51462">
    <property type="entry name" value="NUDIX"/>
    <property type="match status" value="1"/>
</dbReference>
<evidence type="ECO:0000313" key="6">
    <source>
        <dbReference type="EMBL" id="PRY02644.1"/>
    </source>
</evidence>
<name>A0A2T0QFD6_9ACTN</name>
<dbReference type="PANTHER" id="PTHR43046">
    <property type="entry name" value="GDP-MANNOSE MANNOSYL HYDROLASE"/>
    <property type="match status" value="1"/>
</dbReference>
<evidence type="ECO:0000256" key="2">
    <source>
        <dbReference type="ARBA" id="ARBA00005582"/>
    </source>
</evidence>
<evidence type="ECO:0000256" key="1">
    <source>
        <dbReference type="ARBA" id="ARBA00001946"/>
    </source>
</evidence>
<dbReference type="InterPro" id="IPR020476">
    <property type="entry name" value="Nudix_hydrolase"/>
</dbReference>
<dbReference type="EMBL" id="PVZC01000001">
    <property type="protein sequence ID" value="PRY02644.1"/>
    <property type="molecule type" value="Genomic_DNA"/>
</dbReference>
<organism evidence="6 7">
    <name type="scientific">Allonocardiopsis opalescens</name>
    <dbReference type="NCBI Taxonomy" id="1144618"/>
    <lineage>
        <taxon>Bacteria</taxon>
        <taxon>Bacillati</taxon>
        <taxon>Actinomycetota</taxon>
        <taxon>Actinomycetes</taxon>
        <taxon>Streptosporangiales</taxon>
        <taxon>Allonocardiopsis</taxon>
    </lineage>
</organism>
<accession>A0A2T0QFD6</accession>
<dbReference type="PRINTS" id="PR00502">
    <property type="entry name" value="NUDIXFAMILY"/>
</dbReference>
<dbReference type="PROSITE" id="PS00893">
    <property type="entry name" value="NUDIX_BOX"/>
    <property type="match status" value="1"/>
</dbReference>
<comment type="caution">
    <text evidence="6">The sequence shown here is derived from an EMBL/GenBank/DDBJ whole genome shotgun (WGS) entry which is preliminary data.</text>
</comment>
<protein>
    <submittedName>
        <fullName evidence="6">ADP-ribose pyrophosphatase YjhB (NUDIX family)</fullName>
    </submittedName>
</protein>
<reference evidence="6 7" key="1">
    <citation type="submission" date="2018-03" db="EMBL/GenBank/DDBJ databases">
        <title>Genomic Encyclopedia of Archaeal and Bacterial Type Strains, Phase II (KMG-II): from individual species to whole genera.</title>
        <authorList>
            <person name="Goeker M."/>
        </authorList>
    </citation>
    <scope>NUCLEOTIDE SEQUENCE [LARGE SCALE GENOMIC DNA]</scope>
    <source>
        <strain evidence="6 7">DSM 45601</strain>
    </source>
</reference>
<dbReference type="OrthoDB" id="9814308at2"/>
<evidence type="ECO:0000313" key="7">
    <source>
        <dbReference type="Proteomes" id="UP000237846"/>
    </source>
</evidence>
<feature type="domain" description="Nudix hydrolase" evidence="5">
    <location>
        <begin position="19"/>
        <end position="155"/>
    </location>
</feature>
<dbReference type="Pfam" id="PF00293">
    <property type="entry name" value="NUDIX"/>
    <property type="match status" value="1"/>
</dbReference>